<accession>Q2HVN3</accession>
<protein>
    <submittedName>
        <fullName evidence="1">Uncharacterized protein</fullName>
    </submittedName>
</protein>
<organism evidence="1">
    <name type="scientific">Medicago truncatula</name>
    <name type="common">Barrel medic</name>
    <name type="synonym">Medicago tribuloides</name>
    <dbReference type="NCBI Taxonomy" id="3880"/>
    <lineage>
        <taxon>Eukaryota</taxon>
        <taxon>Viridiplantae</taxon>
        <taxon>Streptophyta</taxon>
        <taxon>Embryophyta</taxon>
        <taxon>Tracheophyta</taxon>
        <taxon>Spermatophyta</taxon>
        <taxon>Magnoliopsida</taxon>
        <taxon>eudicotyledons</taxon>
        <taxon>Gunneridae</taxon>
        <taxon>Pentapetalae</taxon>
        <taxon>rosids</taxon>
        <taxon>fabids</taxon>
        <taxon>Fabales</taxon>
        <taxon>Fabaceae</taxon>
        <taxon>Papilionoideae</taxon>
        <taxon>50 kb inversion clade</taxon>
        <taxon>NPAAA clade</taxon>
        <taxon>Hologalegina</taxon>
        <taxon>IRL clade</taxon>
        <taxon>Trifolieae</taxon>
        <taxon>Medicago</taxon>
    </lineage>
</organism>
<sequence>MWNMCRWQSSRHLIYVTTDPARQYSQKKLRAPQNSRHKEKKPDEIELNCNDLREFKSF</sequence>
<evidence type="ECO:0000313" key="1">
    <source>
        <dbReference type="EMBL" id="ABD28414.1"/>
    </source>
</evidence>
<reference evidence="1" key="2">
    <citation type="submission" date="2007-03" db="EMBL/GenBank/DDBJ databases">
        <authorList>
            <consortium name="The International Medicago Genome Annotation Group"/>
        </authorList>
    </citation>
    <scope>NUCLEOTIDE SEQUENCE</scope>
</reference>
<name>Q2HVN3_MEDTR</name>
<gene>
    <name evidence="1" type="ORF">MtrDRAFT_AC148816g7v2</name>
</gene>
<dbReference type="AlphaFoldDB" id="Q2HVN3"/>
<proteinExistence type="predicted"/>
<dbReference type="EMBL" id="AC148816">
    <property type="protein sequence ID" value="ABD28414.1"/>
    <property type="molecule type" value="Genomic_DNA"/>
</dbReference>
<reference evidence="1" key="1">
    <citation type="submission" date="2004-07" db="EMBL/GenBank/DDBJ databases">
        <authorList>
            <person name="Town C.D."/>
        </authorList>
    </citation>
    <scope>NUCLEOTIDE SEQUENCE</scope>
</reference>